<evidence type="ECO:0000256" key="2">
    <source>
        <dbReference type="ARBA" id="ARBA00023015"/>
    </source>
</evidence>
<dbReference type="SMART" id="SM00774">
    <property type="entry name" value="WRKY"/>
    <property type="match status" value="1"/>
</dbReference>
<dbReference type="PROSITE" id="PS50811">
    <property type="entry name" value="WRKY"/>
    <property type="match status" value="1"/>
</dbReference>
<keyword evidence="5" id="KW-0539">Nucleus</keyword>
<dbReference type="InterPro" id="IPR003657">
    <property type="entry name" value="WRKY_dom"/>
</dbReference>
<evidence type="ECO:0000313" key="8">
    <source>
        <dbReference type="Proteomes" id="UP000626092"/>
    </source>
</evidence>
<dbReference type="Gene3D" id="2.20.25.80">
    <property type="entry name" value="WRKY domain"/>
    <property type="match status" value="1"/>
</dbReference>
<dbReference type="GO" id="GO:0002237">
    <property type="term" value="P:response to molecule of bacterial origin"/>
    <property type="evidence" value="ECO:0007669"/>
    <property type="project" value="UniProtKB-ARBA"/>
</dbReference>
<comment type="subcellular location">
    <subcellularLocation>
        <location evidence="1">Nucleus</location>
    </subcellularLocation>
</comment>
<dbReference type="GO" id="GO:0031347">
    <property type="term" value="P:regulation of defense response"/>
    <property type="evidence" value="ECO:0007669"/>
    <property type="project" value="UniProtKB-ARBA"/>
</dbReference>
<evidence type="ECO:0000259" key="6">
    <source>
        <dbReference type="PROSITE" id="PS50811"/>
    </source>
</evidence>
<evidence type="ECO:0000256" key="5">
    <source>
        <dbReference type="ARBA" id="ARBA00023242"/>
    </source>
</evidence>
<reference evidence="7" key="1">
    <citation type="submission" date="2019-11" db="EMBL/GenBank/DDBJ databases">
        <authorList>
            <person name="Liu Y."/>
            <person name="Hou J."/>
            <person name="Li T.-Q."/>
            <person name="Guan C.-H."/>
            <person name="Wu X."/>
            <person name="Wu H.-Z."/>
            <person name="Ling F."/>
            <person name="Zhang R."/>
            <person name="Shi X.-G."/>
            <person name="Ren J.-P."/>
            <person name="Chen E.-F."/>
            <person name="Sun J.-M."/>
        </authorList>
    </citation>
    <scope>NUCLEOTIDE SEQUENCE</scope>
    <source>
        <strain evidence="7">Adult_tree_wgs_1</strain>
        <tissue evidence="7">Leaves</tissue>
    </source>
</reference>
<feature type="domain" description="WRKY" evidence="6">
    <location>
        <begin position="133"/>
        <end position="199"/>
    </location>
</feature>
<keyword evidence="2" id="KW-0805">Transcription regulation</keyword>
<dbReference type="GO" id="GO:0043565">
    <property type="term" value="F:sequence-specific DNA binding"/>
    <property type="evidence" value="ECO:0007669"/>
    <property type="project" value="InterPro"/>
</dbReference>
<evidence type="ECO:0000256" key="3">
    <source>
        <dbReference type="ARBA" id="ARBA00023125"/>
    </source>
</evidence>
<dbReference type="InterPro" id="IPR044810">
    <property type="entry name" value="WRKY_plant"/>
</dbReference>
<evidence type="ECO:0000256" key="4">
    <source>
        <dbReference type="ARBA" id="ARBA00023163"/>
    </source>
</evidence>
<dbReference type="GO" id="GO:0009751">
    <property type="term" value="P:response to salicylic acid"/>
    <property type="evidence" value="ECO:0007669"/>
    <property type="project" value="UniProtKB-ARBA"/>
</dbReference>
<dbReference type="EMBL" id="WJXA01000002">
    <property type="protein sequence ID" value="KAF7151981.1"/>
    <property type="molecule type" value="Genomic_DNA"/>
</dbReference>
<sequence>MDSTRADTASLNLNLNINPDQACNGETTLESDLKEELNRMGSENKKLKEMLFLLCGNHNSLRQDSANFPSNLKKRKAEVIENLGVAIGSFSNGNNESSPCSGIGGGGNSWKRPRETILRTNVPRVYVKTDPLDKTLIVKDGYQWRKYGQKVTRDNPSPRAYFKCSFAPNCPVKKKVQRSLEDPSLLVATYEGDHNHHHPSCQAEVMSLGFNQLASTSNPCSGSSPNYNFSSPSPMLDSIGPRIDMSSLQQLLVEKMANSLTGNPSFTAAIAAAISTRILDHDLTESCENTT</sequence>
<dbReference type="SUPFAM" id="SSF118290">
    <property type="entry name" value="WRKY DNA-binding domain"/>
    <property type="match status" value="1"/>
</dbReference>
<protein>
    <recommendedName>
        <fullName evidence="6">WRKY domain-containing protein</fullName>
    </recommendedName>
</protein>
<dbReference type="FunFam" id="2.20.25.80:FF:000008">
    <property type="entry name" value="WRKY transcription factor 40"/>
    <property type="match status" value="1"/>
</dbReference>
<dbReference type="GO" id="GO:0005634">
    <property type="term" value="C:nucleus"/>
    <property type="evidence" value="ECO:0007669"/>
    <property type="project" value="UniProtKB-SubCell"/>
</dbReference>
<name>A0A834HCI5_RHOSS</name>
<accession>A0A834HCI5</accession>
<gene>
    <name evidence="7" type="ORF">RHSIM_Rhsim02G0213800</name>
</gene>
<dbReference type="PANTHER" id="PTHR31429:SF76">
    <property type="entry name" value="WRKY FAMILY TRANSCRIPTION FACTOR-RELATED"/>
    <property type="match status" value="1"/>
</dbReference>
<keyword evidence="8" id="KW-1185">Reference proteome</keyword>
<dbReference type="GO" id="GO:0003700">
    <property type="term" value="F:DNA-binding transcription factor activity"/>
    <property type="evidence" value="ECO:0007669"/>
    <property type="project" value="InterPro"/>
</dbReference>
<keyword evidence="3" id="KW-0238">DNA-binding</keyword>
<keyword evidence="4" id="KW-0804">Transcription</keyword>
<dbReference type="InterPro" id="IPR036576">
    <property type="entry name" value="WRKY_dom_sf"/>
</dbReference>
<organism evidence="7 8">
    <name type="scientific">Rhododendron simsii</name>
    <name type="common">Sims's rhododendron</name>
    <dbReference type="NCBI Taxonomy" id="118357"/>
    <lineage>
        <taxon>Eukaryota</taxon>
        <taxon>Viridiplantae</taxon>
        <taxon>Streptophyta</taxon>
        <taxon>Embryophyta</taxon>
        <taxon>Tracheophyta</taxon>
        <taxon>Spermatophyta</taxon>
        <taxon>Magnoliopsida</taxon>
        <taxon>eudicotyledons</taxon>
        <taxon>Gunneridae</taxon>
        <taxon>Pentapetalae</taxon>
        <taxon>asterids</taxon>
        <taxon>Ericales</taxon>
        <taxon>Ericaceae</taxon>
        <taxon>Ericoideae</taxon>
        <taxon>Rhodoreae</taxon>
        <taxon>Rhododendron</taxon>
    </lineage>
</organism>
<evidence type="ECO:0000313" key="7">
    <source>
        <dbReference type="EMBL" id="KAF7151981.1"/>
    </source>
</evidence>
<dbReference type="GO" id="GO:0042742">
    <property type="term" value="P:defense response to bacterium"/>
    <property type="evidence" value="ECO:0007669"/>
    <property type="project" value="UniProtKB-ARBA"/>
</dbReference>
<dbReference type="GO" id="GO:0050832">
    <property type="term" value="P:defense response to fungus"/>
    <property type="evidence" value="ECO:0007669"/>
    <property type="project" value="UniProtKB-ARBA"/>
</dbReference>
<proteinExistence type="predicted"/>
<dbReference type="Proteomes" id="UP000626092">
    <property type="component" value="Unassembled WGS sequence"/>
</dbReference>
<comment type="caution">
    <text evidence="7">The sequence shown here is derived from an EMBL/GenBank/DDBJ whole genome shotgun (WGS) entry which is preliminary data.</text>
</comment>
<evidence type="ECO:0000256" key="1">
    <source>
        <dbReference type="ARBA" id="ARBA00004123"/>
    </source>
</evidence>
<dbReference type="PANTHER" id="PTHR31429">
    <property type="entry name" value="WRKY TRANSCRIPTION FACTOR 36-RELATED"/>
    <property type="match status" value="1"/>
</dbReference>
<dbReference type="Pfam" id="PF03106">
    <property type="entry name" value="WRKY"/>
    <property type="match status" value="1"/>
</dbReference>
<dbReference type="AlphaFoldDB" id="A0A834HCI5"/>
<dbReference type="OrthoDB" id="1879341at2759"/>